<accession>A0A7R9ZHD0</accession>
<gene>
    <name evidence="1" type="ORF">TDUB1175_LOCUS23744</name>
</gene>
<protein>
    <submittedName>
        <fullName evidence="1">Uncharacterized protein</fullName>
    </submittedName>
</protein>
<reference evidence="1" key="1">
    <citation type="submission" date="2021-01" db="EMBL/GenBank/DDBJ databases">
        <authorList>
            <person name="Corre E."/>
            <person name="Pelletier E."/>
            <person name="Niang G."/>
            <person name="Scheremetjew M."/>
            <person name="Finn R."/>
            <person name="Kale V."/>
            <person name="Holt S."/>
            <person name="Cochrane G."/>
            <person name="Meng A."/>
            <person name="Brown T."/>
            <person name="Cohen L."/>
        </authorList>
    </citation>
    <scope>NUCLEOTIDE SEQUENCE</scope>
    <source>
        <strain evidence="1">CCMP147</strain>
    </source>
</reference>
<dbReference type="EMBL" id="HBED01047327">
    <property type="protein sequence ID" value="CAD8325324.1"/>
    <property type="molecule type" value="Transcribed_RNA"/>
</dbReference>
<name>A0A7R9ZHD0_9STRA</name>
<evidence type="ECO:0000313" key="1">
    <source>
        <dbReference type="EMBL" id="CAD8325324.1"/>
    </source>
</evidence>
<organism evidence="1">
    <name type="scientific">Pseudictyota dubia</name>
    <dbReference type="NCBI Taxonomy" id="2749911"/>
    <lineage>
        <taxon>Eukaryota</taxon>
        <taxon>Sar</taxon>
        <taxon>Stramenopiles</taxon>
        <taxon>Ochrophyta</taxon>
        <taxon>Bacillariophyta</taxon>
        <taxon>Mediophyceae</taxon>
        <taxon>Biddulphiophycidae</taxon>
        <taxon>Eupodiscales</taxon>
        <taxon>Odontellaceae</taxon>
        <taxon>Pseudictyota</taxon>
    </lineage>
</organism>
<dbReference type="AlphaFoldDB" id="A0A7R9ZHD0"/>
<sequence length="143" mass="16043">MTNAYNDLALEDQEKLLMLPVGMNKTKEHDEKFCKGTFGMCHDEPGDPWWGAWNATMRDVFFFLRSDDQTTPSEFKYICHYSMDHHADEFERTLQDLLVVANKGGTVNKEDPEAKSSFHGGKTWTAAAFVGVLATSFLAAAGI</sequence>
<proteinExistence type="predicted"/>